<accession>A0A8H3FNW4</accession>
<feature type="transmembrane region" description="Helical" evidence="6">
    <location>
        <begin position="137"/>
        <end position="163"/>
    </location>
</feature>
<name>A0A8H3FNW4_9LECA</name>
<dbReference type="EMBL" id="CAJPDQ010000028">
    <property type="protein sequence ID" value="CAF9927964.1"/>
    <property type="molecule type" value="Genomic_DNA"/>
</dbReference>
<keyword evidence="4 6" id="KW-1133">Transmembrane helix</keyword>
<comment type="caution">
    <text evidence="7">The sequence shown here is derived from an EMBL/GenBank/DDBJ whole genome shotgun (WGS) entry which is preliminary data.</text>
</comment>
<evidence type="ECO:0000256" key="1">
    <source>
        <dbReference type="ARBA" id="ARBA00004141"/>
    </source>
</evidence>
<comment type="subcellular location">
    <subcellularLocation>
        <location evidence="1">Membrane</location>
        <topology evidence="1">Multi-pass membrane protein</topology>
    </subcellularLocation>
</comment>
<evidence type="ECO:0000256" key="5">
    <source>
        <dbReference type="ARBA" id="ARBA00023136"/>
    </source>
</evidence>
<dbReference type="OrthoDB" id="3648309at2759"/>
<dbReference type="GO" id="GO:0015123">
    <property type="term" value="F:acetate transmembrane transporter activity"/>
    <property type="evidence" value="ECO:0007669"/>
    <property type="project" value="TreeGrafter"/>
</dbReference>
<feature type="transmembrane region" description="Helical" evidence="6">
    <location>
        <begin position="79"/>
        <end position="98"/>
    </location>
</feature>
<dbReference type="GO" id="GO:0005886">
    <property type="term" value="C:plasma membrane"/>
    <property type="evidence" value="ECO:0007669"/>
    <property type="project" value="TreeGrafter"/>
</dbReference>
<feature type="transmembrane region" description="Helical" evidence="6">
    <location>
        <begin position="183"/>
        <end position="200"/>
    </location>
</feature>
<evidence type="ECO:0000256" key="6">
    <source>
        <dbReference type="SAM" id="Phobius"/>
    </source>
</evidence>
<dbReference type="AlphaFoldDB" id="A0A8H3FNW4"/>
<dbReference type="Pfam" id="PF01184">
    <property type="entry name" value="Gpr1_Fun34_YaaH"/>
    <property type="match status" value="1"/>
</dbReference>
<evidence type="ECO:0000256" key="3">
    <source>
        <dbReference type="ARBA" id="ARBA00022692"/>
    </source>
</evidence>
<proteinExistence type="inferred from homology"/>
<keyword evidence="3 6" id="KW-0812">Transmembrane</keyword>
<keyword evidence="5 6" id="KW-0472">Membrane</keyword>
<comment type="similarity">
    <text evidence="2">Belongs to the acetate uptake transporter (AceTr) (TC 2.A.96) family.</text>
</comment>
<feature type="transmembrane region" description="Helical" evidence="6">
    <location>
        <begin position="239"/>
        <end position="259"/>
    </location>
</feature>
<organism evidence="7 8">
    <name type="scientific">Gomphillus americanus</name>
    <dbReference type="NCBI Taxonomy" id="1940652"/>
    <lineage>
        <taxon>Eukaryota</taxon>
        <taxon>Fungi</taxon>
        <taxon>Dikarya</taxon>
        <taxon>Ascomycota</taxon>
        <taxon>Pezizomycotina</taxon>
        <taxon>Lecanoromycetes</taxon>
        <taxon>OSLEUM clade</taxon>
        <taxon>Ostropomycetidae</taxon>
        <taxon>Ostropales</taxon>
        <taxon>Graphidaceae</taxon>
        <taxon>Gomphilloideae</taxon>
        <taxon>Gomphillus</taxon>
    </lineage>
</organism>
<gene>
    <name evidence="7" type="ORF">GOMPHAMPRED_004560</name>
</gene>
<feature type="transmembrane region" description="Helical" evidence="6">
    <location>
        <begin position="110"/>
        <end position="130"/>
    </location>
</feature>
<reference evidence="7" key="1">
    <citation type="submission" date="2021-03" db="EMBL/GenBank/DDBJ databases">
        <authorList>
            <person name="Tagirdzhanova G."/>
        </authorList>
    </citation>
    <scope>NUCLEOTIDE SEQUENCE</scope>
</reference>
<evidence type="ECO:0000313" key="7">
    <source>
        <dbReference type="EMBL" id="CAF9927964.1"/>
    </source>
</evidence>
<sequence>MGPERHSQFHSNINSLDHEYLDRDHDAGAALRKIKTAGSISISPELFEKLYLSPETQVKGLINYLKSDLRKTFGNPTPLGLAGFCMSLTPLAFDLLGLRGAGGDGAASIGLYYSFGAFLSFVSGLLEFFLGNTFSAIVFLTYGCFWFSFASTLVPAFGAYAFYSPDPAIPTEGLTTRPFENSVGMWVICMMVLSVIYMVASVRTNIFLFTIFLTLTLTYGLVAGVYWELAAGNHAHAAILQTAAGSFAFISSLCGWYLFIVQTLASVDFPLNLPVGDLSGLIRGASEKTRSRV</sequence>
<feature type="transmembrane region" description="Helical" evidence="6">
    <location>
        <begin position="207"/>
        <end position="227"/>
    </location>
</feature>
<evidence type="ECO:0008006" key="9">
    <source>
        <dbReference type="Google" id="ProtNLM"/>
    </source>
</evidence>
<evidence type="ECO:0000256" key="2">
    <source>
        <dbReference type="ARBA" id="ARBA00005587"/>
    </source>
</evidence>
<evidence type="ECO:0000313" key="8">
    <source>
        <dbReference type="Proteomes" id="UP000664169"/>
    </source>
</evidence>
<protein>
    <recommendedName>
        <fullName evidence="9">GPR1/FUN34/YaaH-class plasma membrane protein</fullName>
    </recommendedName>
</protein>
<dbReference type="InterPro" id="IPR051633">
    <property type="entry name" value="AceTr"/>
</dbReference>
<dbReference type="InterPro" id="IPR000791">
    <property type="entry name" value="Gpr1/Fun34/SatP-like"/>
</dbReference>
<dbReference type="Proteomes" id="UP000664169">
    <property type="component" value="Unassembled WGS sequence"/>
</dbReference>
<dbReference type="PANTHER" id="PTHR31123:SF4">
    <property type="entry name" value="PROTEIN ALCS"/>
    <property type="match status" value="1"/>
</dbReference>
<evidence type="ECO:0000256" key="4">
    <source>
        <dbReference type="ARBA" id="ARBA00022989"/>
    </source>
</evidence>
<dbReference type="PANTHER" id="PTHR31123">
    <property type="entry name" value="ACCUMULATION OF DYADS PROTEIN 2-RELATED"/>
    <property type="match status" value="1"/>
</dbReference>
<keyword evidence="8" id="KW-1185">Reference proteome</keyword>